<reference evidence="1 2" key="1">
    <citation type="submission" date="2024-01" db="EMBL/GenBank/DDBJ databases">
        <title>The genome of the rayed Mediterranean limpet Patella caerulea (Linnaeus, 1758).</title>
        <authorList>
            <person name="Anh-Thu Weber A."/>
            <person name="Halstead-Nussloch G."/>
        </authorList>
    </citation>
    <scope>NUCLEOTIDE SEQUENCE [LARGE SCALE GENOMIC DNA]</scope>
    <source>
        <strain evidence="1">AATW-2023a</strain>
        <tissue evidence="1">Whole specimen</tissue>
    </source>
</reference>
<protein>
    <submittedName>
        <fullName evidence="1">Uncharacterized protein</fullName>
    </submittedName>
</protein>
<keyword evidence="2" id="KW-1185">Reference proteome</keyword>
<organism evidence="1 2">
    <name type="scientific">Patella caerulea</name>
    <name type="common">Rayed Mediterranean limpet</name>
    <dbReference type="NCBI Taxonomy" id="87958"/>
    <lineage>
        <taxon>Eukaryota</taxon>
        <taxon>Metazoa</taxon>
        <taxon>Spiralia</taxon>
        <taxon>Lophotrochozoa</taxon>
        <taxon>Mollusca</taxon>
        <taxon>Gastropoda</taxon>
        <taxon>Patellogastropoda</taxon>
        <taxon>Patelloidea</taxon>
        <taxon>Patellidae</taxon>
        <taxon>Patella</taxon>
    </lineage>
</organism>
<evidence type="ECO:0000313" key="1">
    <source>
        <dbReference type="EMBL" id="KAK6165102.1"/>
    </source>
</evidence>
<dbReference type="AlphaFoldDB" id="A0AAN8FW22"/>
<evidence type="ECO:0000313" key="2">
    <source>
        <dbReference type="Proteomes" id="UP001347796"/>
    </source>
</evidence>
<gene>
    <name evidence="1" type="ORF">SNE40_023661</name>
</gene>
<name>A0AAN8FW22_PATCE</name>
<proteinExistence type="predicted"/>
<accession>A0AAN8FW22</accession>
<sequence>MDPTFVQAEAHIDAKIINKTTDLPNPDESRLHDDEKEFEDTGFYNSKLSDKSNHVYQSIRSKLKTCTEISNPYYAPDVMKYLKKVFIPLSPLWTGRLLDEIAHDTNSPAEGWMKIVKKDILQGKLRLRPGKFILEMLDYARPY</sequence>
<dbReference type="EMBL" id="JAZGQO010000028">
    <property type="protein sequence ID" value="KAK6165102.1"/>
    <property type="molecule type" value="Genomic_DNA"/>
</dbReference>
<dbReference type="Proteomes" id="UP001347796">
    <property type="component" value="Unassembled WGS sequence"/>
</dbReference>
<comment type="caution">
    <text evidence="1">The sequence shown here is derived from an EMBL/GenBank/DDBJ whole genome shotgun (WGS) entry which is preliminary data.</text>
</comment>